<dbReference type="GO" id="GO:0006285">
    <property type="term" value="P:base-excision repair, AP site formation"/>
    <property type="evidence" value="ECO:0007669"/>
    <property type="project" value="InterPro"/>
</dbReference>
<feature type="region of interest" description="Disordered" evidence="4">
    <location>
        <begin position="1"/>
        <end position="46"/>
    </location>
</feature>
<dbReference type="CDD" id="cd10028">
    <property type="entry name" value="UDG-F2_TDG_MUG"/>
    <property type="match status" value="1"/>
</dbReference>
<sequence length="288" mass="32402">MPKTIKRLSPPVNGTRAGARSKTRSLTEQRQRPAKTPHDLSQLKPIPETLRPGLDIIFVGINPGIMSGLKQLHFGNPRNFFWKGLFQSSLIPRPISPEEGHLLWDEWNMTIVNLVQRTTSSTSDLTRQEMRDAVPELCRKISANPPKILCFVGKGIYEAFVDAKRSTLGLQDDVYDLRCAPPSEPHPPLCSLEQCVAEPAKEQHRPAPLLSGDHRPAFAHIFVMPSTSGRTAAYQNPEKLLYFKQLKYIRDCVTGAEGNRVIDREHLQEIGPTTTSKYFSAKNNTKRE</sequence>
<keyword evidence="1" id="KW-0227">DNA damage</keyword>
<accession>A0A9W8HR57</accession>
<dbReference type="EC" id="3.2.2.29" evidence="6"/>
<organism evidence="6 7">
    <name type="scientific">Coemansia guatemalensis</name>
    <dbReference type="NCBI Taxonomy" id="2761395"/>
    <lineage>
        <taxon>Eukaryota</taxon>
        <taxon>Fungi</taxon>
        <taxon>Fungi incertae sedis</taxon>
        <taxon>Zoopagomycota</taxon>
        <taxon>Kickxellomycotina</taxon>
        <taxon>Kickxellomycetes</taxon>
        <taxon>Kickxellales</taxon>
        <taxon>Kickxellaceae</taxon>
        <taxon>Coemansia</taxon>
    </lineage>
</organism>
<evidence type="ECO:0000256" key="3">
    <source>
        <dbReference type="ARBA" id="ARBA00023204"/>
    </source>
</evidence>
<feature type="domain" description="Uracil-DNA glycosylase-like" evidence="5">
    <location>
        <begin position="50"/>
        <end position="236"/>
    </location>
</feature>
<protein>
    <submittedName>
        <fullName evidence="6">Uracil DNA N-glycosylase Thp1</fullName>
        <ecNumber evidence="6">3.2.2.29</ecNumber>
    </submittedName>
</protein>
<keyword evidence="7" id="KW-1185">Reference proteome</keyword>
<dbReference type="SUPFAM" id="SSF52141">
    <property type="entry name" value="Uracil-DNA glycosylase-like"/>
    <property type="match status" value="1"/>
</dbReference>
<evidence type="ECO:0000256" key="4">
    <source>
        <dbReference type="SAM" id="MobiDB-lite"/>
    </source>
</evidence>
<evidence type="ECO:0000313" key="6">
    <source>
        <dbReference type="EMBL" id="KAJ2795879.1"/>
    </source>
</evidence>
<dbReference type="InterPro" id="IPR015637">
    <property type="entry name" value="MUG/TDG"/>
</dbReference>
<dbReference type="OrthoDB" id="565731at2759"/>
<evidence type="ECO:0000259" key="5">
    <source>
        <dbReference type="Pfam" id="PF03167"/>
    </source>
</evidence>
<evidence type="ECO:0000256" key="2">
    <source>
        <dbReference type="ARBA" id="ARBA00022801"/>
    </source>
</evidence>
<name>A0A9W8HR57_9FUNG</name>
<evidence type="ECO:0000256" key="1">
    <source>
        <dbReference type="ARBA" id="ARBA00022763"/>
    </source>
</evidence>
<dbReference type="Gene3D" id="3.40.470.10">
    <property type="entry name" value="Uracil-DNA glycosylase-like domain"/>
    <property type="match status" value="1"/>
</dbReference>
<dbReference type="EMBL" id="JANBUO010002058">
    <property type="protein sequence ID" value="KAJ2795879.1"/>
    <property type="molecule type" value="Genomic_DNA"/>
</dbReference>
<dbReference type="GO" id="GO:0141016">
    <property type="term" value="F:G/T mismatch-specific thymine-DNA glycosylase activity"/>
    <property type="evidence" value="ECO:0007669"/>
    <property type="project" value="UniProtKB-EC"/>
</dbReference>
<keyword evidence="6" id="KW-0326">Glycosidase</keyword>
<dbReference type="Proteomes" id="UP001140094">
    <property type="component" value="Unassembled WGS sequence"/>
</dbReference>
<keyword evidence="2 6" id="KW-0378">Hydrolase</keyword>
<dbReference type="PANTHER" id="PTHR12159:SF9">
    <property type="entry name" value="G_T MISMATCH-SPECIFIC THYMINE DNA GLYCOSYLASE"/>
    <property type="match status" value="1"/>
</dbReference>
<dbReference type="InterPro" id="IPR005122">
    <property type="entry name" value="Uracil-DNA_glycosylase-like"/>
</dbReference>
<keyword evidence="3" id="KW-0234">DNA repair</keyword>
<dbReference type="InterPro" id="IPR036895">
    <property type="entry name" value="Uracil-DNA_glycosylase-like_sf"/>
</dbReference>
<proteinExistence type="predicted"/>
<reference evidence="6" key="1">
    <citation type="submission" date="2022-07" db="EMBL/GenBank/DDBJ databases">
        <title>Phylogenomic reconstructions and comparative analyses of Kickxellomycotina fungi.</title>
        <authorList>
            <person name="Reynolds N.K."/>
            <person name="Stajich J.E."/>
            <person name="Barry K."/>
            <person name="Grigoriev I.V."/>
            <person name="Crous P."/>
            <person name="Smith M.E."/>
        </authorList>
    </citation>
    <scope>NUCLEOTIDE SEQUENCE</scope>
    <source>
        <strain evidence="6">NRRL 1565</strain>
    </source>
</reference>
<gene>
    <name evidence="6" type="primary">thp1</name>
    <name evidence="6" type="ORF">H4R20_005727</name>
</gene>
<evidence type="ECO:0000313" key="7">
    <source>
        <dbReference type="Proteomes" id="UP001140094"/>
    </source>
</evidence>
<comment type="caution">
    <text evidence="6">The sequence shown here is derived from an EMBL/GenBank/DDBJ whole genome shotgun (WGS) entry which is preliminary data.</text>
</comment>
<dbReference type="PANTHER" id="PTHR12159">
    <property type="entry name" value="G/T AND G/U MISMATCH-SPECIFIC DNA GLYCOSYLASE"/>
    <property type="match status" value="1"/>
</dbReference>
<dbReference type="AlphaFoldDB" id="A0A9W8HR57"/>
<dbReference type="GO" id="GO:0004844">
    <property type="term" value="F:uracil DNA N-glycosylase activity"/>
    <property type="evidence" value="ECO:0007669"/>
    <property type="project" value="TreeGrafter"/>
</dbReference>
<dbReference type="Pfam" id="PF03167">
    <property type="entry name" value="UDG"/>
    <property type="match status" value="1"/>
</dbReference>